<dbReference type="Proteomes" id="UP001140087">
    <property type="component" value="Unassembled WGS sequence"/>
</dbReference>
<feature type="non-terminal residue" evidence="1">
    <location>
        <position position="96"/>
    </location>
</feature>
<sequence>HGRHHRPAAQGELSRLPRPARGLRPARHCLHCVRRASAGPGPRLHVPARRDLCGRPRRKRRRPTRGCVPRGGHPAVRPLPADVPRREHRHACAREL</sequence>
<gene>
    <name evidence="1" type="ORF">H4R21_007038</name>
</gene>
<comment type="caution">
    <text evidence="1">The sequence shown here is derived from an EMBL/GenBank/DDBJ whole genome shotgun (WGS) entry which is preliminary data.</text>
</comment>
<evidence type="ECO:0000313" key="2">
    <source>
        <dbReference type="Proteomes" id="UP001140087"/>
    </source>
</evidence>
<accession>A0ACC1KDW0</accession>
<reference evidence="1" key="1">
    <citation type="submission" date="2022-07" db="EMBL/GenBank/DDBJ databases">
        <title>Phylogenomic reconstructions and comparative analyses of Kickxellomycotina fungi.</title>
        <authorList>
            <person name="Reynolds N.K."/>
            <person name="Stajich J.E."/>
            <person name="Barry K."/>
            <person name="Grigoriev I.V."/>
            <person name="Crous P."/>
            <person name="Smith M.E."/>
        </authorList>
    </citation>
    <scope>NUCLEOTIDE SEQUENCE</scope>
    <source>
        <strain evidence="1">BCRC 34780</strain>
    </source>
</reference>
<proteinExistence type="predicted"/>
<evidence type="ECO:0000313" key="1">
    <source>
        <dbReference type="EMBL" id="KAJ2788317.1"/>
    </source>
</evidence>
<name>A0ACC1KDW0_9FUNG</name>
<protein>
    <submittedName>
        <fullName evidence="1">Uncharacterized protein</fullName>
    </submittedName>
</protein>
<keyword evidence="2" id="KW-1185">Reference proteome</keyword>
<dbReference type="EMBL" id="JANBUN010004118">
    <property type="protein sequence ID" value="KAJ2788317.1"/>
    <property type="molecule type" value="Genomic_DNA"/>
</dbReference>
<organism evidence="1 2">
    <name type="scientific">Coemansia helicoidea</name>
    <dbReference type="NCBI Taxonomy" id="1286919"/>
    <lineage>
        <taxon>Eukaryota</taxon>
        <taxon>Fungi</taxon>
        <taxon>Fungi incertae sedis</taxon>
        <taxon>Zoopagomycota</taxon>
        <taxon>Kickxellomycotina</taxon>
        <taxon>Kickxellomycetes</taxon>
        <taxon>Kickxellales</taxon>
        <taxon>Kickxellaceae</taxon>
        <taxon>Coemansia</taxon>
    </lineage>
</organism>
<feature type="non-terminal residue" evidence="1">
    <location>
        <position position="1"/>
    </location>
</feature>